<name>A0ACB7T6J6_HYAAI</name>
<gene>
    <name evidence="1" type="ORF">HPB50_007853</name>
</gene>
<keyword evidence="2" id="KW-1185">Reference proteome</keyword>
<evidence type="ECO:0000313" key="2">
    <source>
        <dbReference type="Proteomes" id="UP000821845"/>
    </source>
</evidence>
<proteinExistence type="predicted"/>
<sequence length="508" mass="57060">MSSSPMFLIQETTRSLSPLKEAILEQVVEDAKNILSREQRMEEFRSKRPFFAERGRSLKFQYELKKEQKIAALNQKIEALTAELKVAKFRKKQLCNMLAQGEIQDQANHVAVLNLHYEKSSMNNAGWWAPIELRQRPRLAVVTPHVPKDYRVVLPTLPSGKAMKSAVVLHCDTSGRPYRIEHFRDPLKELGVIQEVSATDAYQMSHVWLLNLRSGDAKKKLLEAGALMIKDKICLVIDPTRQEVNVKLHWVAFDVTADAIRRAFNEYADVKEVSTDRWKAAGFECADSLSRVVRLVLRDGVTLERIPHQMRLGSGTVLVVVPGRPPLCLRCRNTGHIRRDCRVPRCSECRAFGHENIDCTRSYARAVGRSTGDRDELLMDEDEAENAALSSETPVASLQKSGDAEQEEEVETPQTLTATVMKEAACDPDAGDTAQCNATTQKPEGIDIQGMEVGGNAPKRRHGEQLGPLEERPSALLEPEWKAAGRKKKRVVSKQRSSSLSRDERPPL</sequence>
<comment type="caution">
    <text evidence="1">The sequence shown here is derived from an EMBL/GenBank/DDBJ whole genome shotgun (WGS) entry which is preliminary data.</text>
</comment>
<accession>A0ACB7T6J6</accession>
<evidence type="ECO:0000313" key="1">
    <source>
        <dbReference type="EMBL" id="KAH6942550.1"/>
    </source>
</evidence>
<dbReference type="Proteomes" id="UP000821845">
    <property type="component" value="Chromosome 10"/>
</dbReference>
<protein>
    <submittedName>
        <fullName evidence="1">Uncharacterized protein</fullName>
    </submittedName>
</protein>
<dbReference type="EMBL" id="CM023490">
    <property type="protein sequence ID" value="KAH6942550.1"/>
    <property type="molecule type" value="Genomic_DNA"/>
</dbReference>
<organism evidence="1 2">
    <name type="scientific">Hyalomma asiaticum</name>
    <name type="common">Tick</name>
    <dbReference type="NCBI Taxonomy" id="266040"/>
    <lineage>
        <taxon>Eukaryota</taxon>
        <taxon>Metazoa</taxon>
        <taxon>Ecdysozoa</taxon>
        <taxon>Arthropoda</taxon>
        <taxon>Chelicerata</taxon>
        <taxon>Arachnida</taxon>
        <taxon>Acari</taxon>
        <taxon>Parasitiformes</taxon>
        <taxon>Ixodida</taxon>
        <taxon>Ixodoidea</taxon>
        <taxon>Ixodidae</taxon>
        <taxon>Hyalomminae</taxon>
        <taxon>Hyalomma</taxon>
    </lineage>
</organism>
<reference evidence="1" key="1">
    <citation type="submission" date="2020-05" db="EMBL/GenBank/DDBJ databases">
        <title>Large-scale comparative analyses of tick genomes elucidate their genetic diversity and vector capacities.</title>
        <authorList>
            <person name="Jia N."/>
            <person name="Wang J."/>
            <person name="Shi W."/>
            <person name="Du L."/>
            <person name="Sun Y."/>
            <person name="Zhan W."/>
            <person name="Jiang J."/>
            <person name="Wang Q."/>
            <person name="Zhang B."/>
            <person name="Ji P."/>
            <person name="Sakyi L.B."/>
            <person name="Cui X."/>
            <person name="Yuan T."/>
            <person name="Jiang B."/>
            <person name="Yang W."/>
            <person name="Lam T.T.-Y."/>
            <person name="Chang Q."/>
            <person name="Ding S."/>
            <person name="Wang X."/>
            <person name="Zhu J."/>
            <person name="Ruan X."/>
            <person name="Zhao L."/>
            <person name="Wei J."/>
            <person name="Que T."/>
            <person name="Du C."/>
            <person name="Cheng J."/>
            <person name="Dai P."/>
            <person name="Han X."/>
            <person name="Huang E."/>
            <person name="Gao Y."/>
            <person name="Liu J."/>
            <person name="Shao H."/>
            <person name="Ye R."/>
            <person name="Li L."/>
            <person name="Wei W."/>
            <person name="Wang X."/>
            <person name="Wang C."/>
            <person name="Yang T."/>
            <person name="Huo Q."/>
            <person name="Li W."/>
            <person name="Guo W."/>
            <person name="Chen H."/>
            <person name="Zhou L."/>
            <person name="Ni X."/>
            <person name="Tian J."/>
            <person name="Zhou Y."/>
            <person name="Sheng Y."/>
            <person name="Liu T."/>
            <person name="Pan Y."/>
            <person name="Xia L."/>
            <person name="Li J."/>
            <person name="Zhao F."/>
            <person name="Cao W."/>
        </authorList>
    </citation>
    <scope>NUCLEOTIDE SEQUENCE</scope>
    <source>
        <strain evidence="1">Hyas-2018</strain>
    </source>
</reference>